<comment type="caution">
    <text evidence="2">The sequence shown here is derived from an EMBL/GenBank/DDBJ whole genome shotgun (WGS) entry which is preliminary data.</text>
</comment>
<dbReference type="VEuPathDB" id="TrichDB:TRFO_18923"/>
<evidence type="ECO:0000313" key="2">
    <source>
        <dbReference type="EMBL" id="OHT11566.1"/>
    </source>
</evidence>
<reference evidence="2" key="1">
    <citation type="submission" date="2016-10" db="EMBL/GenBank/DDBJ databases">
        <authorList>
            <person name="Benchimol M."/>
            <person name="Almeida L.G."/>
            <person name="Vasconcelos A.T."/>
            <person name="Perreira-Neves A."/>
            <person name="Rosa I.A."/>
            <person name="Tasca T."/>
            <person name="Bogo M.R."/>
            <person name="de Souza W."/>
        </authorList>
    </citation>
    <scope>NUCLEOTIDE SEQUENCE [LARGE SCALE GENOMIC DNA]</scope>
    <source>
        <strain evidence="2">K</strain>
    </source>
</reference>
<organism evidence="2 3">
    <name type="scientific">Tritrichomonas foetus</name>
    <dbReference type="NCBI Taxonomy" id="1144522"/>
    <lineage>
        <taxon>Eukaryota</taxon>
        <taxon>Metamonada</taxon>
        <taxon>Parabasalia</taxon>
        <taxon>Tritrichomonadida</taxon>
        <taxon>Tritrichomonadidae</taxon>
        <taxon>Tritrichomonas</taxon>
    </lineage>
</organism>
<dbReference type="AlphaFoldDB" id="A0A1J4KPD2"/>
<sequence>MLLLLSTIFDRYHIFLNKASFKKYVFGNFFPLFHIFFIRKRKLTISHHIISPIFISRTKSSPTTQSPMSYVRNNRKLRSIWWIEPNKPKEEHKLDSKGSLIEGMERAHKINKVARVKSGSLAGQRRQRNHQKAPKPSSTPMLTRESTRQLNLTPPSPPASSESSPKTEDPVEFVFVDNPPQVVDNIVIDQEDFFLLFGEEQFQQSSTDNFVFSCDESDLFWS</sequence>
<gene>
    <name evidence="2" type="ORF">TRFO_18923</name>
</gene>
<name>A0A1J4KPD2_9EUKA</name>
<dbReference type="Proteomes" id="UP000179807">
    <property type="component" value="Unassembled WGS sequence"/>
</dbReference>
<feature type="region of interest" description="Disordered" evidence="1">
    <location>
        <begin position="113"/>
        <end position="168"/>
    </location>
</feature>
<keyword evidence="3" id="KW-1185">Reference proteome</keyword>
<dbReference type="RefSeq" id="XP_068364702.1">
    <property type="nucleotide sequence ID" value="XM_068500459.1"/>
</dbReference>
<protein>
    <submittedName>
        <fullName evidence="2">Uncharacterized protein</fullName>
    </submittedName>
</protein>
<evidence type="ECO:0000313" key="3">
    <source>
        <dbReference type="Proteomes" id="UP000179807"/>
    </source>
</evidence>
<dbReference type="GeneID" id="94835163"/>
<dbReference type="EMBL" id="MLAK01000584">
    <property type="protein sequence ID" value="OHT11566.1"/>
    <property type="molecule type" value="Genomic_DNA"/>
</dbReference>
<evidence type="ECO:0000256" key="1">
    <source>
        <dbReference type="SAM" id="MobiDB-lite"/>
    </source>
</evidence>
<proteinExistence type="predicted"/>
<accession>A0A1J4KPD2</accession>